<keyword evidence="1" id="KW-1133">Transmembrane helix</keyword>
<dbReference type="EMBL" id="CP022203">
    <property type="protein sequence ID" value="ATB50460.1"/>
    <property type="molecule type" value="Genomic_DNA"/>
</dbReference>
<dbReference type="SUPFAM" id="SSF53474">
    <property type="entry name" value="alpha/beta-Hydrolases"/>
    <property type="match status" value="1"/>
</dbReference>
<evidence type="ECO:0000313" key="3">
    <source>
        <dbReference type="Proteomes" id="UP000217343"/>
    </source>
</evidence>
<evidence type="ECO:0000256" key="1">
    <source>
        <dbReference type="SAM" id="Phobius"/>
    </source>
</evidence>
<keyword evidence="1" id="KW-0812">Transmembrane</keyword>
<dbReference type="PANTHER" id="PTHR12277">
    <property type="entry name" value="ALPHA/BETA HYDROLASE DOMAIN-CONTAINING PROTEIN"/>
    <property type="match status" value="1"/>
</dbReference>
<keyword evidence="2" id="KW-0378">Hydrolase</keyword>
<organism evidence="2 3">
    <name type="scientific">Corallococcus macrosporus DSM 14697</name>
    <dbReference type="NCBI Taxonomy" id="1189310"/>
    <lineage>
        <taxon>Bacteria</taxon>
        <taxon>Pseudomonadati</taxon>
        <taxon>Myxococcota</taxon>
        <taxon>Myxococcia</taxon>
        <taxon>Myxococcales</taxon>
        <taxon>Cystobacterineae</taxon>
        <taxon>Myxococcaceae</taxon>
        <taxon>Corallococcus</taxon>
    </lineage>
</organism>
<dbReference type="Gene3D" id="3.40.50.1820">
    <property type="entry name" value="alpha/beta hydrolase"/>
    <property type="match status" value="1"/>
</dbReference>
<proteinExistence type="predicted"/>
<sequence length="285" mass="30523">MTPPVVAPRCEVRQTVEMPRLRRMLILILATFGSMYLLLCVAVFALQRSILYPAPRSTPLAEADGFSRLPLEGGLYVDLFHLPAPPGAPTVVHFHGNGEELLTQVGLGSLMQARGLGFLTVEYPGYGASPGSPTEQGIYAAAEAALAWLRAKGVTPHQTVLSGRSLGTGVAVEMARRGHGSRVMLVSPYTSIPDLGATAFPFLPVRWLARDRFDTASKAAAVKLPVLIIHGEEDDLIPVAMGRRLGSLFPQAVVETVAGAGHNDVLEDPGRIYRHRMASFALGNP</sequence>
<dbReference type="InterPro" id="IPR029058">
    <property type="entry name" value="AB_hydrolase_fold"/>
</dbReference>
<protein>
    <submittedName>
        <fullName evidence="2">Hydrolase</fullName>
    </submittedName>
</protein>
<dbReference type="Proteomes" id="UP000217343">
    <property type="component" value="Chromosome"/>
</dbReference>
<dbReference type="AlphaFoldDB" id="A0A250K3I9"/>
<dbReference type="GO" id="GO:0016787">
    <property type="term" value="F:hydrolase activity"/>
    <property type="evidence" value="ECO:0007669"/>
    <property type="project" value="UniProtKB-KW"/>
</dbReference>
<reference evidence="2 3" key="1">
    <citation type="submission" date="2017-06" db="EMBL/GenBank/DDBJ databases">
        <title>Sequencing and comparative analysis of myxobacterial genomes.</title>
        <authorList>
            <person name="Rupp O."/>
            <person name="Goesmann A."/>
            <person name="Sogaard-Andersen L."/>
        </authorList>
    </citation>
    <scope>NUCLEOTIDE SEQUENCE [LARGE SCALE GENOMIC DNA]</scope>
    <source>
        <strain evidence="2 3">DSM 14697</strain>
    </source>
</reference>
<accession>A0A250K3I9</accession>
<gene>
    <name evidence="2" type="ORF">MYMAC_006116</name>
</gene>
<name>A0A250K3I9_9BACT</name>
<evidence type="ECO:0000313" key="2">
    <source>
        <dbReference type="EMBL" id="ATB50460.1"/>
    </source>
</evidence>
<keyword evidence="1" id="KW-0472">Membrane</keyword>
<feature type="transmembrane region" description="Helical" evidence="1">
    <location>
        <begin position="24"/>
        <end position="46"/>
    </location>
</feature>
<keyword evidence="3" id="KW-1185">Reference proteome</keyword>
<dbReference type="KEGG" id="mmas:MYMAC_006116"/>